<keyword evidence="2" id="KW-1185">Reference proteome</keyword>
<dbReference type="EMBL" id="JBHRYN010000010">
    <property type="protein sequence ID" value="MFC3701619.1"/>
    <property type="molecule type" value="Genomic_DNA"/>
</dbReference>
<organism evidence="1 2">
    <name type="scientific">Reinekea marina</name>
    <dbReference type="NCBI Taxonomy" id="1310421"/>
    <lineage>
        <taxon>Bacteria</taxon>
        <taxon>Pseudomonadati</taxon>
        <taxon>Pseudomonadota</taxon>
        <taxon>Gammaproteobacteria</taxon>
        <taxon>Oceanospirillales</taxon>
        <taxon>Saccharospirillaceae</taxon>
        <taxon>Reinekea</taxon>
    </lineage>
</organism>
<evidence type="ECO:0008006" key="3">
    <source>
        <dbReference type="Google" id="ProtNLM"/>
    </source>
</evidence>
<sequence>MYLAWFINNKVSAMGAYVKLLPITLLLTMAAPIAFSQAEWGASIAGQVNSGDPITSRITPTVTFNYVHSKVALQSSASTALESANDFIPDSWQSNNQLLWRTESNRLSGMLGYAHSEAESAESSTVTITDNASGQVSLNIPQSPTLRHQFSVSSLYREINQSIESSGSSQVSDRSETYSYSLILAASPRVSWQGGAQWRASTSGQRVASVNASRTFQTPNYSINIAGAFNQTEIEDTTAESFTGSAAYLYSHSKFTFNTAVSRSITDTIDVFTIAGLDRTFEQVQYVQADQIQFGLTNIKPTDSITLAMNYSIGQTNSLIEIESFSQDTDVSFEQWSAQSTFSFANNAQVTLQVSDSKQEESHSQSLTASIQKVLGSHWTTSASLREDLLNDTDLSWVLSLNYRL</sequence>
<dbReference type="RefSeq" id="WP_377362733.1">
    <property type="nucleotide sequence ID" value="NZ_JBHRYN010000010.1"/>
</dbReference>
<protein>
    <recommendedName>
        <fullName evidence="3">Beta-barrel porin 2</fullName>
    </recommendedName>
</protein>
<comment type="caution">
    <text evidence="1">The sequence shown here is derived from an EMBL/GenBank/DDBJ whole genome shotgun (WGS) entry which is preliminary data.</text>
</comment>
<accession>A0ABV7WTA9</accession>
<reference evidence="2" key="1">
    <citation type="journal article" date="2019" name="Int. J. Syst. Evol. Microbiol.">
        <title>The Global Catalogue of Microorganisms (GCM) 10K type strain sequencing project: providing services to taxonomists for standard genome sequencing and annotation.</title>
        <authorList>
            <consortium name="The Broad Institute Genomics Platform"/>
            <consortium name="The Broad Institute Genome Sequencing Center for Infectious Disease"/>
            <person name="Wu L."/>
            <person name="Ma J."/>
        </authorList>
    </citation>
    <scope>NUCLEOTIDE SEQUENCE [LARGE SCALE GENOMIC DNA]</scope>
    <source>
        <strain evidence="2">CECT 8288</strain>
    </source>
</reference>
<name>A0ABV7WTA9_9GAMM</name>
<dbReference type="Proteomes" id="UP001595710">
    <property type="component" value="Unassembled WGS sequence"/>
</dbReference>
<evidence type="ECO:0000313" key="1">
    <source>
        <dbReference type="EMBL" id="MFC3701619.1"/>
    </source>
</evidence>
<proteinExistence type="predicted"/>
<gene>
    <name evidence="1" type="ORF">ACFOND_08225</name>
</gene>
<evidence type="ECO:0000313" key="2">
    <source>
        <dbReference type="Proteomes" id="UP001595710"/>
    </source>
</evidence>